<organism evidence="2 3">
    <name type="scientific">Novipirellula galeiformis</name>
    <dbReference type="NCBI Taxonomy" id="2528004"/>
    <lineage>
        <taxon>Bacteria</taxon>
        <taxon>Pseudomonadati</taxon>
        <taxon>Planctomycetota</taxon>
        <taxon>Planctomycetia</taxon>
        <taxon>Pirellulales</taxon>
        <taxon>Pirellulaceae</taxon>
        <taxon>Novipirellula</taxon>
    </lineage>
</organism>
<feature type="region of interest" description="Disordered" evidence="1">
    <location>
        <begin position="262"/>
        <end position="322"/>
    </location>
</feature>
<proteinExistence type="predicted"/>
<dbReference type="RefSeq" id="WP_146593754.1">
    <property type="nucleotide sequence ID" value="NZ_SJPT01000002.1"/>
</dbReference>
<keyword evidence="3" id="KW-1185">Reference proteome</keyword>
<dbReference type="OrthoDB" id="288013at2"/>
<dbReference type="Proteomes" id="UP000316304">
    <property type="component" value="Unassembled WGS sequence"/>
</dbReference>
<evidence type="ECO:0000313" key="3">
    <source>
        <dbReference type="Proteomes" id="UP000316304"/>
    </source>
</evidence>
<sequence>MGSPKNVSWLSVVALAAIVCVDAPKSLRADDGSLASEPYVVFVAQDEAYARCGPSDDHYRTDPLRYGQELEVYVETADGWLGVRPPDDSFCWVPADAVELIGNGDTAAVTEDRTVAWIGTHLGRARQFRWQVQLASGEQVSILGSGQRDGADGPRTWYRIVPPSGEFRWIHESQTAESAEQLVQAIRQKSSEGIEFLPTEKVAKNSNGNDAFAGRGESRLEPRRETEAPLAVQGEQEGNRSQGASVSQVAMPLVAASTPSSAAALAPVPQGDTPQLNEAPRTGDVTTPEPIGSGLNEEWRSSSADRQASKSKHEHPVSDAASQRGLLASLEFIGRPRLTDINAGIRQIGSGLLEPASPNNSAPGEVAEAVDANWVAGAVRPATATAAGPADAVQRATHLQPITMAAATPGPLAQVQTALPSPATRYVSSSAIAAIETEARAADVERLSLIFSRLMAASASSAEMAPVARAAHQISVTNPDSVIAGRARLLAERVEQYQRVAERRDGAAVIQGTGSPSIPVAQAASARGSVSVASAPLAHADTGAVMSQPMASPSEHSQSGVEELTATGFLVQVYSARKDSPPFAITDNGGQTLAYVTPSPGLNLRMHLNSEVRVQGTRSFLRGLNTPHIRVAQATRTLDR</sequence>
<evidence type="ECO:0000313" key="2">
    <source>
        <dbReference type="EMBL" id="TWU25052.1"/>
    </source>
</evidence>
<feature type="region of interest" description="Disordered" evidence="1">
    <location>
        <begin position="197"/>
        <end position="246"/>
    </location>
</feature>
<gene>
    <name evidence="2" type="ORF">Pla52o_13490</name>
</gene>
<protein>
    <submittedName>
        <fullName evidence="2">Uncharacterized protein</fullName>
    </submittedName>
</protein>
<evidence type="ECO:0000256" key="1">
    <source>
        <dbReference type="SAM" id="MobiDB-lite"/>
    </source>
</evidence>
<accession>A0A5C6CKV2</accession>
<dbReference type="EMBL" id="SJPT01000002">
    <property type="protein sequence ID" value="TWU25052.1"/>
    <property type="molecule type" value="Genomic_DNA"/>
</dbReference>
<feature type="compositionally biased region" description="Basic and acidic residues" evidence="1">
    <location>
        <begin position="216"/>
        <end position="227"/>
    </location>
</feature>
<dbReference type="AlphaFoldDB" id="A0A5C6CKV2"/>
<comment type="caution">
    <text evidence="2">The sequence shown here is derived from an EMBL/GenBank/DDBJ whole genome shotgun (WGS) entry which is preliminary data.</text>
</comment>
<name>A0A5C6CKV2_9BACT</name>
<reference evidence="2 3" key="1">
    <citation type="submission" date="2019-02" db="EMBL/GenBank/DDBJ databases">
        <title>Deep-cultivation of Planctomycetes and their phenomic and genomic characterization uncovers novel biology.</title>
        <authorList>
            <person name="Wiegand S."/>
            <person name="Jogler M."/>
            <person name="Boedeker C."/>
            <person name="Pinto D."/>
            <person name="Vollmers J."/>
            <person name="Rivas-Marin E."/>
            <person name="Kohn T."/>
            <person name="Peeters S.H."/>
            <person name="Heuer A."/>
            <person name="Rast P."/>
            <person name="Oberbeckmann S."/>
            <person name="Bunk B."/>
            <person name="Jeske O."/>
            <person name="Meyerdierks A."/>
            <person name="Storesund J.E."/>
            <person name="Kallscheuer N."/>
            <person name="Luecker S."/>
            <person name="Lage O.M."/>
            <person name="Pohl T."/>
            <person name="Merkel B.J."/>
            <person name="Hornburger P."/>
            <person name="Mueller R.-W."/>
            <person name="Bruemmer F."/>
            <person name="Labrenz M."/>
            <person name="Spormann A.M."/>
            <person name="Op Den Camp H."/>
            <person name="Overmann J."/>
            <person name="Amann R."/>
            <person name="Jetten M.S.M."/>
            <person name="Mascher T."/>
            <person name="Medema M.H."/>
            <person name="Devos D.P."/>
            <person name="Kaster A.-K."/>
            <person name="Ovreas L."/>
            <person name="Rohde M."/>
            <person name="Galperin M.Y."/>
            <person name="Jogler C."/>
        </authorList>
    </citation>
    <scope>NUCLEOTIDE SEQUENCE [LARGE SCALE GENOMIC DNA]</scope>
    <source>
        <strain evidence="2 3">Pla52o</strain>
    </source>
</reference>
<dbReference type="Gene3D" id="2.30.30.40">
    <property type="entry name" value="SH3 Domains"/>
    <property type="match status" value="1"/>
</dbReference>